<organism evidence="2 3">
    <name type="scientific">Jeotgalicoccus aerolatus</name>
    <dbReference type="NCBI Taxonomy" id="709510"/>
    <lineage>
        <taxon>Bacteria</taxon>
        <taxon>Bacillati</taxon>
        <taxon>Bacillota</taxon>
        <taxon>Bacilli</taxon>
        <taxon>Bacillales</taxon>
        <taxon>Staphylococcaceae</taxon>
        <taxon>Jeotgalicoccus</taxon>
    </lineage>
</organism>
<dbReference type="AlphaFoldDB" id="A0A1G8Y6T1"/>
<dbReference type="RefSeq" id="WP_092596146.1">
    <property type="nucleotide sequence ID" value="NZ_BMCN01000004.1"/>
</dbReference>
<evidence type="ECO:0000313" key="4">
    <source>
        <dbReference type="Proteomes" id="UP001519348"/>
    </source>
</evidence>
<dbReference type="Pfam" id="PF06569">
    <property type="entry name" value="DUF1128"/>
    <property type="match status" value="1"/>
</dbReference>
<protein>
    <submittedName>
        <fullName evidence="1">Uncharacterized protein YfkK (UPF0435 family)</fullName>
    </submittedName>
    <submittedName>
        <fullName evidence="2">Uncharacterized protein YfkK, UPF0435 family</fullName>
    </submittedName>
</protein>
<reference evidence="2" key="1">
    <citation type="submission" date="2016-10" db="EMBL/GenBank/DDBJ databases">
        <authorList>
            <person name="de Groot N.N."/>
        </authorList>
    </citation>
    <scope>NUCLEOTIDE SEQUENCE [LARGE SCALE GENOMIC DNA]</scope>
    <source>
        <strain evidence="2">CGMCC 1.8911</strain>
    </source>
</reference>
<accession>A0A1G8Y6T1</accession>
<dbReference type="Proteomes" id="UP000242700">
    <property type="component" value="Unassembled WGS sequence"/>
</dbReference>
<evidence type="ECO:0000313" key="3">
    <source>
        <dbReference type="Proteomes" id="UP000242700"/>
    </source>
</evidence>
<dbReference type="Proteomes" id="UP001519348">
    <property type="component" value="Unassembled WGS sequence"/>
</dbReference>
<keyword evidence="4" id="KW-1185">Reference proteome</keyword>
<dbReference type="OrthoDB" id="2353831at2"/>
<dbReference type="EMBL" id="JAGGKN010000006">
    <property type="protein sequence ID" value="MBP1952725.1"/>
    <property type="molecule type" value="Genomic_DNA"/>
</dbReference>
<dbReference type="STRING" id="586411.SAMN05216187_10419"/>
<evidence type="ECO:0000313" key="1">
    <source>
        <dbReference type="EMBL" id="MBP1952725.1"/>
    </source>
</evidence>
<name>A0A1G8Y6T1_9STAP</name>
<reference evidence="3" key="2">
    <citation type="submission" date="2016-10" db="EMBL/GenBank/DDBJ databases">
        <authorList>
            <person name="Varghese N."/>
            <person name="Submissions S."/>
        </authorList>
    </citation>
    <scope>NUCLEOTIDE SEQUENCE [LARGE SCALE GENOMIC DNA]</scope>
    <source>
        <strain evidence="3">CGMCC 1.8911</strain>
    </source>
</reference>
<reference evidence="1 4" key="3">
    <citation type="submission" date="2021-03" db="EMBL/GenBank/DDBJ databases">
        <title>Genomic Encyclopedia of Type Strains, Phase IV (KMG-IV): sequencing the most valuable type-strain genomes for metagenomic binning, comparative biology and taxonomic classification.</title>
        <authorList>
            <person name="Goeker M."/>
        </authorList>
    </citation>
    <scope>NUCLEOTIDE SEQUENCE [LARGE SCALE GENOMIC DNA]</scope>
    <source>
        <strain evidence="1 4">DSM 22420</strain>
    </source>
</reference>
<sequence>MDKTQILEDIVQKLNVVNRGIFKPDDYSDEKVSELNDIKEMLESRGQISAAEQSAVIEELSKMRKQ</sequence>
<proteinExistence type="predicted"/>
<evidence type="ECO:0000313" key="2">
    <source>
        <dbReference type="EMBL" id="SDJ98548.1"/>
    </source>
</evidence>
<dbReference type="InterPro" id="IPR009507">
    <property type="entry name" value="UPF0435"/>
</dbReference>
<gene>
    <name evidence="1" type="ORF">J2Z27_001806</name>
    <name evidence="2" type="ORF">SAMN05216187_10419</name>
</gene>
<dbReference type="EMBL" id="FNFI01000004">
    <property type="protein sequence ID" value="SDJ98548.1"/>
    <property type="molecule type" value="Genomic_DNA"/>
</dbReference>